<evidence type="ECO:0000313" key="1">
    <source>
        <dbReference type="EMBL" id="QHU12022.1"/>
    </source>
</evidence>
<dbReference type="Pfam" id="PF09568">
    <property type="entry name" value="RE_MjaI"/>
    <property type="match status" value="1"/>
</dbReference>
<dbReference type="EMBL" id="MN740794">
    <property type="protein sequence ID" value="QHU12022.1"/>
    <property type="molecule type" value="Genomic_DNA"/>
</dbReference>
<protein>
    <submittedName>
        <fullName evidence="1">Uncharacterized protein</fullName>
    </submittedName>
</protein>
<proteinExistence type="predicted"/>
<reference evidence="1" key="1">
    <citation type="journal article" date="2020" name="Nature">
        <title>Giant virus diversity and host interactions through global metagenomics.</title>
        <authorList>
            <person name="Schulz F."/>
            <person name="Roux S."/>
            <person name="Paez-Espino D."/>
            <person name="Jungbluth S."/>
            <person name="Walsh D.A."/>
            <person name="Denef V.J."/>
            <person name="McMahon K.D."/>
            <person name="Konstantinidis K.T."/>
            <person name="Eloe-Fadrosh E.A."/>
            <person name="Kyrpides N.C."/>
            <person name="Woyke T."/>
        </authorList>
    </citation>
    <scope>NUCLEOTIDE SEQUENCE</scope>
    <source>
        <strain evidence="1">GVMAG-S-1101169-75</strain>
    </source>
</reference>
<accession>A0A6C0K1U3</accession>
<dbReference type="GO" id="GO:0003677">
    <property type="term" value="F:DNA binding"/>
    <property type="evidence" value="ECO:0007669"/>
    <property type="project" value="InterPro"/>
</dbReference>
<name>A0A6C0K1U3_9ZZZZ</name>
<dbReference type="InterPro" id="IPR019068">
    <property type="entry name" value="Restrct_endonuc_II_MjaI"/>
</dbReference>
<dbReference type="AlphaFoldDB" id="A0A6C0K1U3"/>
<organism evidence="1">
    <name type="scientific">viral metagenome</name>
    <dbReference type="NCBI Taxonomy" id="1070528"/>
    <lineage>
        <taxon>unclassified sequences</taxon>
        <taxon>metagenomes</taxon>
        <taxon>organismal metagenomes</taxon>
    </lineage>
</organism>
<sequence>MTLFRFLIKPSSEPMTYRRIDTGGPLNFLNEAAKTNSREKSVPVMALVAYHRPSSEEELETLIEQHSKSHQCECNVRSRGTVADFGKNLYEAQSTCLAYKEKFPSQRIFSMEECYSFMRNLFCVAPLRGLRQEEKSVREIHDLLKAMDGDMSIRLATRSEDFDYAVDYIVSMRGQELGIQVKPESFFNKKECVQNNKEKHARYHRPVLFHIYSNRTMEFLPETTRAIIDFFSSSS</sequence>
<dbReference type="GO" id="GO:0009036">
    <property type="term" value="F:type II site-specific deoxyribonuclease activity"/>
    <property type="evidence" value="ECO:0007669"/>
    <property type="project" value="InterPro"/>
</dbReference>
<dbReference type="GO" id="GO:0009307">
    <property type="term" value="P:DNA restriction-modification system"/>
    <property type="evidence" value="ECO:0007669"/>
    <property type="project" value="InterPro"/>
</dbReference>